<evidence type="ECO:0000313" key="1">
    <source>
        <dbReference type="EMBL" id="KAI3355731.1"/>
    </source>
</evidence>
<reference evidence="1" key="1">
    <citation type="submission" date="2022-04" db="EMBL/GenBank/DDBJ databases">
        <title>Jade perch genome.</title>
        <authorList>
            <person name="Chao B."/>
        </authorList>
    </citation>
    <scope>NUCLEOTIDE SEQUENCE</scope>
    <source>
        <strain evidence="1">CB-2022</strain>
    </source>
</reference>
<organism evidence="1 2">
    <name type="scientific">Scortum barcoo</name>
    <name type="common">barcoo grunter</name>
    <dbReference type="NCBI Taxonomy" id="214431"/>
    <lineage>
        <taxon>Eukaryota</taxon>
        <taxon>Metazoa</taxon>
        <taxon>Chordata</taxon>
        <taxon>Craniata</taxon>
        <taxon>Vertebrata</taxon>
        <taxon>Euteleostomi</taxon>
        <taxon>Actinopterygii</taxon>
        <taxon>Neopterygii</taxon>
        <taxon>Teleostei</taxon>
        <taxon>Neoteleostei</taxon>
        <taxon>Acanthomorphata</taxon>
        <taxon>Eupercaria</taxon>
        <taxon>Centrarchiformes</taxon>
        <taxon>Terapontoidei</taxon>
        <taxon>Terapontidae</taxon>
        <taxon>Scortum</taxon>
    </lineage>
</organism>
<evidence type="ECO:0000313" key="2">
    <source>
        <dbReference type="Proteomes" id="UP000831701"/>
    </source>
</evidence>
<proteinExistence type="predicted"/>
<dbReference type="EMBL" id="CM041550">
    <property type="protein sequence ID" value="KAI3355731.1"/>
    <property type="molecule type" value="Genomic_DNA"/>
</dbReference>
<name>A0ACB8VJS9_9TELE</name>
<accession>A0ACB8VJS9</accession>
<gene>
    <name evidence="1" type="ORF">L3Q82_004321</name>
</gene>
<comment type="caution">
    <text evidence="1">The sequence shown here is derived from an EMBL/GenBank/DDBJ whole genome shotgun (WGS) entry which is preliminary data.</text>
</comment>
<dbReference type="Proteomes" id="UP000831701">
    <property type="component" value="Chromosome 20"/>
</dbReference>
<keyword evidence="2" id="KW-1185">Reference proteome</keyword>
<sequence>MESGALEMDTSAAPDPTVQSNCNIACLRRRAWAQSRDWQEQEPGSCGPHLGAPAEPGGRGSSEDLRRTRTPLGASLDDQSASPSRGVLRNGCSFEDDLSLGAEANHLQSSNNKTESCFGLAADQKRSQYKARGSMNSTGSGKSSTVSSVSELLDLYEEDPEEILLNLGFGREEPDLASKVPSRFFNNSSVARGIDIKVYLGAQLQRMEVENPNYALTSRFRQIEVLTTVANEFFQLYSQVSGQPVQRISSRDQGGEVGEGGEGGGDKKTPSLKKTNSARNIAKLFKKTISKHNMLAAAPESPEVQMLKQHTQLNGHAPSDHAHTNGHAHTGPEPEQDGCSTESDHQVETVNQKHNRKKDSCSLETVTEETNGDGEADESPEQSGPAANGVTQTDSADLQSNNQTTEERAQVVEQEEERKLTSTPEKAPPTLAPPQLAQLRTENADSFDMEEIQSNEDEALPHRTSRASDLLRTVSQQSDSSGFAEEPSTDSNSYLKVQDSSDSCDSETTVTSHPLQDVATPLAMDQPVFDLPDGREEEAGLGGAAEADGTSSSMGEDEHDGSSEEVPQYKGHQLPRNKAMGTQQDESGDEERAEGGDRPDQQEPQHTQNQTETSSEPPTEGVSAEDQAQNEHVVLDNSGLLFPPAPTSPVLSALNRAKQNQLSRTWHRVNPESSDAPQIPGRGRGRGRFPMQRSSSLPSSLLSPTRVVSSVRIQFGRGQASCTQPRYSFKYTQEAGGDKEEEEQEGRTNCLSTLIINPASSSDSNNQPPRFPTEALVPPKPIPRYLLRSSCSLHSSSPPPDWSPGGHSWSTQSVPDLSSNQRQPAEFPQNINPNQNQQSWNPGPTFSYPSPTAQYLNPSPSPSPSLNPSPYPFSMNHPPQHHTPLHPYASLPNLLHHHSPSFPHHSSLTSLHQPSPPTNPQHGSLSNLHQPSTSTTPHHHGSLSSLHPGSPAMHHPGYGHLYGHQSPYHPSPYGSQFASPYLGYHGYNMNPHLAFPHPVTQCPPFPPEHGPPPRARSSRSRLPTRPGLNPQPGSRPPPRAHSSCSNRVDTPDTFNDHRAALSNHQSLAEFQQKRRSLNLYRSQMMDLELSIIRQQALVYKHLSPTDRLEVEQLQSLRSAGQRRAAGAGTTAGRQTDRADTASHTIQGIYTHYWGLHRDGSVDSLSTASALRAMEPVSDLLREQLLLQSELSYDGHSPSTEPSTRSSSPTRGEGEREQTQGVYRASINITPVLPPRPNMHTEEEEVKEEEEGKRDRGGGGGGDTPEGEGATGGVKVENLHQLIREIRESVAQEVRREIYSELLASVSPRRSPLPGRQQPLLRGQRSPLQQKQQVLVSCHGNGDDDDGDVDDDGVMTGQREELSEQTMYGESKLKGMAESSKSQGMDSPDRSRSPSPARREESGPSEDESSPAAEKPPQQAGSVERSPKEKSSPQASPAGRPPSRSSASSRSSSSDSDSDSSSDEDEHNGALRKIRSSVAQIKELPRDLNPSPGPENETGLGPESETDPDRGDETDPDLDGRFDRRTNRDSESDHRRRGRSASADREPLGADEPPVKKKKEELDPILTRTGGAYIPPAKLRMMQQQITDKSSLAYQRMSWEALKKSINGLINKVNVSNIVNIIQELLQENIVRGRGPLARSVLQAQAASPIFTHVYAAVVAIINSKFPQIGELILKRLILTFRKSYRRNLKQQCLTASKFVAHLINQNVAHEVLCLEMLTLLLERPTDDSVEVAIAFLKECGLKLTEVSPRGINAIFERLRNVLHESAIDKRVQYMIEVMFAIRKDGFKDHPVIPEGLDLVDEEDQFTHMLPLDDEYNPEDVLNVFKMDPDFLENEEKYKTIKRDILDEGSSDSGEDGDGSGEDEDDEDEKEEEGDDEKVTIFDQTEVNLVAFRRTIYLAIQSSLDFEECAHKLIKMDFPESQTKELCNMILDCCAQQRTYEKFFGLLAGRFCLLKKEYMESFEGIFAEQYDTIHRLETNKLRNVARLFAHLLYTDSVPWSVLESIRMSEETTTSSSRIFVKILFQELCAYMGLPRLNQRLKDPTLQPFFEGLFPRDNPRNTRFAINFFTSIGLGGLTDELREHLKNAPKMIMTQNQDVESSDSSSSSASSSSSESSSSDSSSESDSSDSDSSSSSSSSSDSDNKHSKKKKRKEQSEEKKKNKEMDKKKKMTKEKVSDKKRDRRKDDDDDGSETATTRSRR</sequence>
<protein>
    <submittedName>
        <fullName evidence="1">Uncharacterized protein</fullName>
    </submittedName>
</protein>